<dbReference type="GO" id="GO:0016567">
    <property type="term" value="P:protein ubiquitination"/>
    <property type="evidence" value="ECO:0007669"/>
    <property type="project" value="InterPro"/>
</dbReference>
<feature type="domain" description="U-box" evidence="1">
    <location>
        <begin position="25"/>
        <end position="54"/>
    </location>
</feature>
<dbReference type="InterPro" id="IPR003613">
    <property type="entry name" value="Ubox_domain"/>
</dbReference>
<dbReference type="InterPro" id="IPR013083">
    <property type="entry name" value="Znf_RING/FYVE/PHD"/>
</dbReference>
<dbReference type="PROSITE" id="PS51698">
    <property type="entry name" value="U_BOX"/>
    <property type="match status" value="1"/>
</dbReference>
<dbReference type="EMBL" id="MN739311">
    <property type="protein sequence ID" value="QHS97974.1"/>
    <property type="molecule type" value="Genomic_DNA"/>
</dbReference>
<proteinExistence type="predicted"/>
<organism evidence="2">
    <name type="scientific">viral metagenome</name>
    <dbReference type="NCBI Taxonomy" id="1070528"/>
    <lineage>
        <taxon>unclassified sequences</taxon>
        <taxon>metagenomes</taxon>
        <taxon>organismal metagenomes</taxon>
    </lineage>
</organism>
<sequence>MTKHLLADPVDEEGQRKRIETATNECFDELICPISCEYPVDPVMAEDGRIYERI</sequence>
<evidence type="ECO:0000259" key="1">
    <source>
        <dbReference type="PROSITE" id="PS51698"/>
    </source>
</evidence>
<accession>A0A6C0C2G5</accession>
<evidence type="ECO:0000313" key="2">
    <source>
        <dbReference type="EMBL" id="QHS97974.1"/>
    </source>
</evidence>
<dbReference type="SUPFAM" id="SSF57850">
    <property type="entry name" value="RING/U-box"/>
    <property type="match status" value="1"/>
</dbReference>
<dbReference type="AlphaFoldDB" id="A0A6C0C2G5"/>
<dbReference type="GO" id="GO:0004842">
    <property type="term" value="F:ubiquitin-protein transferase activity"/>
    <property type="evidence" value="ECO:0007669"/>
    <property type="project" value="InterPro"/>
</dbReference>
<reference evidence="2" key="1">
    <citation type="journal article" date="2020" name="Nature">
        <title>Giant virus diversity and host interactions through global metagenomics.</title>
        <authorList>
            <person name="Schulz F."/>
            <person name="Roux S."/>
            <person name="Paez-Espino D."/>
            <person name="Jungbluth S."/>
            <person name="Walsh D.A."/>
            <person name="Denef V.J."/>
            <person name="McMahon K.D."/>
            <person name="Konstantinidis K.T."/>
            <person name="Eloe-Fadrosh E.A."/>
            <person name="Kyrpides N.C."/>
            <person name="Woyke T."/>
        </authorList>
    </citation>
    <scope>NUCLEOTIDE SEQUENCE</scope>
    <source>
        <strain evidence="2">GVMAG-M-3300020182-33</strain>
    </source>
</reference>
<name>A0A6C0C2G5_9ZZZZ</name>
<dbReference type="Gene3D" id="3.30.40.10">
    <property type="entry name" value="Zinc/RING finger domain, C3HC4 (zinc finger)"/>
    <property type="match status" value="1"/>
</dbReference>
<protein>
    <recommendedName>
        <fullName evidence="1">U-box domain-containing protein</fullName>
    </recommendedName>
</protein>